<keyword evidence="2" id="KW-1185">Reference proteome</keyword>
<organismHost>
    <name type="scientific">Amsacta</name>
    <dbReference type="NCBI Taxonomy" id="340055"/>
</organismHost>
<dbReference type="OrthoDB" id="35953at10239"/>
<dbReference type="EMBL" id="AF250284">
    <property type="protein sequence ID" value="AAG02792.1"/>
    <property type="molecule type" value="Genomic_DNA"/>
</dbReference>
<proteinExistence type="predicted"/>
<reference evidence="1 2" key="1">
    <citation type="journal article" date="2000" name="Virology">
        <title>Complete genomic sequence of the Amsacta moorei entomopoxvirus: analysis and comparison with other poxviruses.</title>
        <authorList>
            <person name="Bawden A.L."/>
            <person name="Glassberg K.J."/>
            <person name="Diggans J."/>
            <person name="Shaw R."/>
            <person name="Farmerie W."/>
            <person name="Moyer R.W."/>
        </authorList>
    </citation>
    <scope>NUCLEOTIDE SEQUENCE [LARGE SCALE GENOMIC DNA]</scope>
</reference>
<protein>
    <submittedName>
        <fullName evidence="1">AMV086</fullName>
    </submittedName>
</protein>
<gene>
    <name evidence="1" type="primary">AMV086</name>
</gene>
<name>Q9EMW3_AMEPV</name>
<accession>Q9EMW3</accession>
<evidence type="ECO:0000313" key="1">
    <source>
        <dbReference type="EMBL" id="AAG02792.1"/>
    </source>
</evidence>
<dbReference type="Proteomes" id="UP000000872">
    <property type="component" value="Segment"/>
</dbReference>
<organism evidence="1 2">
    <name type="scientific">Amsacta moorei entomopoxvirus</name>
    <name type="common">AmEPV</name>
    <dbReference type="NCBI Taxonomy" id="28321"/>
    <lineage>
        <taxon>Viruses</taxon>
        <taxon>Varidnaviria</taxon>
        <taxon>Bamfordvirae</taxon>
        <taxon>Nucleocytoviricota</taxon>
        <taxon>Pokkesviricetes</taxon>
        <taxon>Chitovirales</taxon>
        <taxon>Poxviridae</taxon>
        <taxon>Entomopoxvirinae</taxon>
        <taxon>Betaentomopoxvirus</taxon>
    </lineage>
</organism>
<dbReference type="KEGG" id="vg:1494676"/>
<dbReference type="GeneID" id="1494676"/>
<sequence length="95" mass="11147">MELKSDLIFTDTIYSEIIISKNLSKKDLKIEYSNLYTEILLRQKDGSLIEALRPNSNFFDQYDIESIKNTGIKFKPMVIKYHLTEDALYKISSFN</sequence>
<evidence type="ECO:0000313" key="2">
    <source>
        <dbReference type="Proteomes" id="UP000000872"/>
    </source>
</evidence>
<dbReference type="RefSeq" id="NP_064868.1">
    <property type="nucleotide sequence ID" value="NC_002520.1"/>
</dbReference>